<evidence type="ECO:0000313" key="2">
    <source>
        <dbReference type="Proteomes" id="UP000177281"/>
    </source>
</evidence>
<dbReference type="Gene3D" id="3.30.460.10">
    <property type="entry name" value="Beta Polymerase, domain 2"/>
    <property type="match status" value="1"/>
</dbReference>
<organism evidence="1 2">
    <name type="scientific">Candidatus Doudnabacteria bacterium RIFCSPLOWO2_01_FULL_44_21</name>
    <dbReference type="NCBI Taxonomy" id="1817841"/>
    <lineage>
        <taxon>Bacteria</taxon>
        <taxon>Candidatus Doudnaibacteriota</taxon>
    </lineage>
</organism>
<dbReference type="AlphaFoldDB" id="A0A1F5PXI9"/>
<comment type="caution">
    <text evidence="1">The sequence shown here is derived from an EMBL/GenBank/DDBJ whole genome shotgun (WGS) entry which is preliminary data.</text>
</comment>
<dbReference type="InterPro" id="IPR043519">
    <property type="entry name" value="NT_sf"/>
</dbReference>
<accession>A0A1F5PXI9</accession>
<name>A0A1F5PXI9_9BACT</name>
<protein>
    <recommendedName>
        <fullName evidence="3">Polymerase nucleotidyl transferase domain-containing protein</fullName>
    </recommendedName>
</protein>
<evidence type="ECO:0000313" key="1">
    <source>
        <dbReference type="EMBL" id="OGE94574.1"/>
    </source>
</evidence>
<evidence type="ECO:0008006" key="3">
    <source>
        <dbReference type="Google" id="ProtNLM"/>
    </source>
</evidence>
<sequence length="389" mass="44388">MMAVRLILASQEIHDPHRQQLMKKRARRIADGLRKQKGILGVLLSGSVARGPVSEPSDLDIHVIISDKFTRALPEWTFHRNGIIENLHTVHEEELLRGWRARNNPASLSLWFHKTILGDLLESFLPLWWNPYTKWQDRLPVLVSLRQNPDIQQGVARHYAESAHTYLQQARNACDDGASYDSHHRLRMTFQAAFNAALVYRGWMLRGSKKCIEIGQAFLPDALIEPLLAVGFDIVGLNGMTLKRASKLCKARLRYRTTLLRELRRLKALYGGDGYAASKLEAATKDHEKHNAMAYDYYSSLLSQNIILGPINHMRCFSGLSQVPRQLISCLYPEESPWPMLEFVQSDLVSRAVRDEWLAIMALTSSRQRCMKLSTALRKTLDNLVLQIG</sequence>
<gene>
    <name evidence="1" type="ORF">A3B10_00225</name>
</gene>
<dbReference type="EMBL" id="MFFB01000013">
    <property type="protein sequence ID" value="OGE94574.1"/>
    <property type="molecule type" value="Genomic_DNA"/>
</dbReference>
<dbReference type="Proteomes" id="UP000177281">
    <property type="component" value="Unassembled WGS sequence"/>
</dbReference>
<dbReference type="SUPFAM" id="SSF81301">
    <property type="entry name" value="Nucleotidyltransferase"/>
    <property type="match status" value="1"/>
</dbReference>
<proteinExistence type="predicted"/>
<reference evidence="1 2" key="1">
    <citation type="journal article" date="2016" name="Nat. Commun.">
        <title>Thousands of microbial genomes shed light on interconnected biogeochemical processes in an aquifer system.</title>
        <authorList>
            <person name="Anantharaman K."/>
            <person name="Brown C.T."/>
            <person name="Hug L.A."/>
            <person name="Sharon I."/>
            <person name="Castelle C.J."/>
            <person name="Probst A.J."/>
            <person name="Thomas B.C."/>
            <person name="Singh A."/>
            <person name="Wilkins M.J."/>
            <person name="Karaoz U."/>
            <person name="Brodie E.L."/>
            <person name="Williams K.H."/>
            <person name="Hubbard S.S."/>
            <person name="Banfield J.F."/>
        </authorList>
    </citation>
    <scope>NUCLEOTIDE SEQUENCE [LARGE SCALE GENOMIC DNA]</scope>
</reference>